<gene>
    <name evidence="2" type="ORF">NE237_013133</name>
</gene>
<name>A0A9Q0H1F8_9MAGN</name>
<feature type="region of interest" description="Disordered" evidence="1">
    <location>
        <begin position="1"/>
        <end position="74"/>
    </location>
</feature>
<organism evidence="2 3">
    <name type="scientific">Protea cynaroides</name>
    <dbReference type="NCBI Taxonomy" id="273540"/>
    <lineage>
        <taxon>Eukaryota</taxon>
        <taxon>Viridiplantae</taxon>
        <taxon>Streptophyta</taxon>
        <taxon>Embryophyta</taxon>
        <taxon>Tracheophyta</taxon>
        <taxon>Spermatophyta</taxon>
        <taxon>Magnoliopsida</taxon>
        <taxon>Proteales</taxon>
        <taxon>Proteaceae</taxon>
        <taxon>Protea</taxon>
    </lineage>
</organism>
<dbReference type="AlphaFoldDB" id="A0A9Q0H1F8"/>
<evidence type="ECO:0000256" key="1">
    <source>
        <dbReference type="SAM" id="MobiDB-lite"/>
    </source>
</evidence>
<proteinExistence type="predicted"/>
<sequence length="189" mass="21562">MSLTSELQQNSESQSKLAWSSSVHAKGSKENKPGPFQQEHEECKSQGVGEKQSHWCSHRRIPESRPQANTNRELGRHSLTVKDANVLCMLSIFNDKILSSWVSIKMDGWSNMTQLWGHAMVITVTYAFLTNQFTEVTSSPSRSTVFCFRNCSRGNLRNAFSLFRSKYCPFLNKNVKQARVVQFSRPQIL</sequence>
<reference evidence="2" key="1">
    <citation type="journal article" date="2023" name="Plant J.">
        <title>The genome of the king protea, Protea cynaroides.</title>
        <authorList>
            <person name="Chang J."/>
            <person name="Duong T.A."/>
            <person name="Schoeman C."/>
            <person name="Ma X."/>
            <person name="Roodt D."/>
            <person name="Barker N."/>
            <person name="Li Z."/>
            <person name="Van de Peer Y."/>
            <person name="Mizrachi E."/>
        </authorList>
    </citation>
    <scope>NUCLEOTIDE SEQUENCE</scope>
    <source>
        <tissue evidence="2">Young leaves</tissue>
    </source>
</reference>
<accession>A0A9Q0H1F8</accession>
<dbReference type="OrthoDB" id="1684416at2759"/>
<comment type="caution">
    <text evidence="2">The sequence shown here is derived from an EMBL/GenBank/DDBJ whole genome shotgun (WGS) entry which is preliminary data.</text>
</comment>
<feature type="compositionally biased region" description="Basic and acidic residues" evidence="1">
    <location>
        <begin position="27"/>
        <end position="44"/>
    </location>
</feature>
<feature type="compositionally biased region" description="Polar residues" evidence="1">
    <location>
        <begin position="1"/>
        <end position="23"/>
    </location>
</feature>
<evidence type="ECO:0000313" key="2">
    <source>
        <dbReference type="EMBL" id="KAJ4956350.1"/>
    </source>
</evidence>
<dbReference type="Proteomes" id="UP001141806">
    <property type="component" value="Unassembled WGS sequence"/>
</dbReference>
<protein>
    <submittedName>
        <fullName evidence="2">Uncharacterized protein</fullName>
    </submittedName>
</protein>
<keyword evidence="3" id="KW-1185">Reference proteome</keyword>
<dbReference type="EMBL" id="JAMYWD010000011">
    <property type="protein sequence ID" value="KAJ4956350.1"/>
    <property type="molecule type" value="Genomic_DNA"/>
</dbReference>
<evidence type="ECO:0000313" key="3">
    <source>
        <dbReference type="Proteomes" id="UP001141806"/>
    </source>
</evidence>